<evidence type="ECO:0000313" key="1">
    <source>
        <dbReference type="EMBL" id="KAH9780077.1"/>
    </source>
</evidence>
<sequence>MALFLSDFEVDYESNENASIMYAALAVDKELQPDKVKRQISIVNGKLLVIIKSRCIFKSRIKAGLTCIIRNSNGVSWLPPSLGKLAQKIWRLLNALAILDGIKMALDSGLHPPLTVESNYFNAVKSILKKRLRMDDQRNARLLSPLGPCLLITEMKIEIRPIRLKARRNGNMEPLVIIHMTPLINGSLPFNIIVATRRLERASIYSKSSTGTGNGPVPEIIVLHLRPIKASERFPCPTECGNVSISYPFGIGNRCYFDKGYEVICDYSSGSPKAFLPGVNRLELVDILSNDSKAAVRVNVPAISLNGSSKRTSNIAKGVNLSGTRFAFSTDNKFAAVGCSMRYHQGNGSSVFVGCLSIYTCDPTLYPASACYDFLCPLPRNVTHLWNVNTSYLFFQSIPQKCQSVFLVDEDWVNSKYLGDPHDLKDQHEFPAALKWGEQKGSCLTQLRLGQQQVPWRSSYSIFCNSDKTGCLTQLSSGHLCLCSDTYYYLPKGYCSGYLICNISSGYNCSNCPDGYKRLSDGCIQVFNKSRVKFIIIGCGGGLALFFLLIGIWWLYKFVKRRREIKLKHKFFKKNGGLLLQQELSSNEGNIEKMKLFTSKDLETATDNYNANRILGQGGQGIVYKGMLADGGIVAIKKSKILDESNLEQFINEVVILSQINHRNVVKLLGCCLETEVPLLVYEFILNGSLDQYIHYESEEFPITWEMRLRIAVEVSGALSYLHSAASIPIYHRDIKSANILLDDKYRAKVSDFGASRSITIDQTHLTTQVQGSFGYLDPEYFRSSHFTDKSDVYSFGVVLVELLTGQKPIRSTVAEEDKSLARYFILAMKENRLFEVLDDRVLKEAEKEEIITVATLAKRCLNLNGKKRPTMKEVAFELRGIRESIGASILQQNCEETDFVDGDITGHDFERDSSSSGSTLNSVSVSVDADPLISNKW</sequence>
<evidence type="ECO:0000313" key="2">
    <source>
        <dbReference type="Proteomes" id="UP000829398"/>
    </source>
</evidence>
<keyword evidence="2" id="KW-1185">Reference proteome</keyword>
<gene>
    <name evidence="1" type="ORF">KPL71_007935</name>
</gene>
<protein>
    <submittedName>
        <fullName evidence="1">Wall-associated receptor kinase-like 2</fullName>
    </submittedName>
</protein>
<reference evidence="2" key="1">
    <citation type="journal article" date="2023" name="Hortic. Res.">
        <title>A chromosome-level phased genome enabling allele-level studies in sweet orange: a case study on citrus Huanglongbing tolerance.</title>
        <authorList>
            <person name="Wu B."/>
            <person name="Yu Q."/>
            <person name="Deng Z."/>
            <person name="Duan Y."/>
            <person name="Luo F."/>
            <person name="Gmitter F. Jr."/>
        </authorList>
    </citation>
    <scope>NUCLEOTIDE SEQUENCE [LARGE SCALE GENOMIC DNA]</scope>
    <source>
        <strain evidence="2">cv. Valencia</strain>
    </source>
</reference>
<accession>A0ACB8M2H4</accession>
<dbReference type="Proteomes" id="UP000829398">
    <property type="component" value="Chromosome 3"/>
</dbReference>
<dbReference type="EMBL" id="CM039172">
    <property type="protein sequence ID" value="KAH9780077.1"/>
    <property type="molecule type" value="Genomic_DNA"/>
</dbReference>
<name>A0ACB8M2H4_CITSI</name>
<organism evidence="1 2">
    <name type="scientific">Citrus sinensis</name>
    <name type="common">Sweet orange</name>
    <name type="synonym">Citrus aurantium var. sinensis</name>
    <dbReference type="NCBI Taxonomy" id="2711"/>
    <lineage>
        <taxon>Eukaryota</taxon>
        <taxon>Viridiplantae</taxon>
        <taxon>Streptophyta</taxon>
        <taxon>Embryophyta</taxon>
        <taxon>Tracheophyta</taxon>
        <taxon>Spermatophyta</taxon>
        <taxon>Magnoliopsida</taxon>
        <taxon>eudicotyledons</taxon>
        <taxon>Gunneridae</taxon>
        <taxon>Pentapetalae</taxon>
        <taxon>rosids</taxon>
        <taxon>malvids</taxon>
        <taxon>Sapindales</taxon>
        <taxon>Rutaceae</taxon>
        <taxon>Aurantioideae</taxon>
        <taxon>Citrus</taxon>
    </lineage>
</organism>
<proteinExistence type="predicted"/>
<comment type="caution">
    <text evidence="1">The sequence shown here is derived from an EMBL/GenBank/DDBJ whole genome shotgun (WGS) entry which is preliminary data.</text>
</comment>